<feature type="repeat" description="ANK" evidence="3">
    <location>
        <begin position="165"/>
        <end position="202"/>
    </location>
</feature>
<evidence type="ECO:0000313" key="6">
    <source>
        <dbReference type="Proteomes" id="UP000653730"/>
    </source>
</evidence>
<name>A0A926JS46_9FLAO</name>
<keyword evidence="2 3" id="KW-0040">ANK repeat</keyword>
<dbReference type="SUPFAM" id="SSF48403">
    <property type="entry name" value="Ankyrin repeat"/>
    <property type="match status" value="1"/>
</dbReference>
<gene>
    <name evidence="5" type="ORF">IBL28_09810</name>
</gene>
<feature type="repeat" description="ANK" evidence="3">
    <location>
        <begin position="203"/>
        <end position="229"/>
    </location>
</feature>
<dbReference type="InterPro" id="IPR036770">
    <property type="entry name" value="Ankyrin_rpt-contain_sf"/>
</dbReference>
<feature type="chain" id="PRO_5037572291" evidence="4">
    <location>
        <begin position="27"/>
        <end position="229"/>
    </location>
</feature>
<dbReference type="PROSITE" id="PS50297">
    <property type="entry name" value="ANK_REP_REGION"/>
    <property type="match status" value="2"/>
</dbReference>
<evidence type="ECO:0000313" key="5">
    <source>
        <dbReference type="EMBL" id="MBC9796263.1"/>
    </source>
</evidence>
<dbReference type="PANTHER" id="PTHR24173:SF74">
    <property type="entry name" value="ANKYRIN REPEAT DOMAIN-CONTAINING PROTEIN 16"/>
    <property type="match status" value="1"/>
</dbReference>
<keyword evidence="4" id="KW-0732">Signal</keyword>
<keyword evidence="1" id="KW-0677">Repeat</keyword>
<dbReference type="SMART" id="SM00248">
    <property type="entry name" value="ANK"/>
    <property type="match status" value="6"/>
</dbReference>
<dbReference type="InterPro" id="IPR002110">
    <property type="entry name" value="Ankyrin_rpt"/>
</dbReference>
<dbReference type="EMBL" id="JACVDC010000023">
    <property type="protein sequence ID" value="MBC9796263.1"/>
    <property type="molecule type" value="Genomic_DNA"/>
</dbReference>
<evidence type="ECO:0000256" key="4">
    <source>
        <dbReference type="SAM" id="SignalP"/>
    </source>
</evidence>
<dbReference type="PROSITE" id="PS50088">
    <property type="entry name" value="ANK_REPEAT"/>
    <property type="match status" value="3"/>
</dbReference>
<dbReference type="RefSeq" id="WP_187965409.1">
    <property type="nucleotide sequence ID" value="NZ_JACVDC010000023.1"/>
</dbReference>
<evidence type="ECO:0000256" key="1">
    <source>
        <dbReference type="ARBA" id="ARBA00022737"/>
    </source>
</evidence>
<evidence type="ECO:0000256" key="2">
    <source>
        <dbReference type="ARBA" id="ARBA00023043"/>
    </source>
</evidence>
<proteinExistence type="predicted"/>
<accession>A0A926JS46</accession>
<sequence>MRPRSRQKKVFNILICLFASVSGACAQPDDPAEKELWRAAKKNDVAAIQKLLKKGVDLEAKDAKKRTALMLATYENNVEAAGVLIKAGADVNARDHILTSPFLYAGANGYLEILKLCLNSGKVDYKVVNRYGGTALIPACERGHVSTVKELLKLDDFPIDHVNKLGWTALMEAIVLSNGGPRHVEIVQLLVDAGCNVNIPDNDGVTPLMHAEQKGFKEIAAILKKAGAK</sequence>
<dbReference type="AlphaFoldDB" id="A0A926JS46"/>
<evidence type="ECO:0000256" key="3">
    <source>
        <dbReference type="PROSITE-ProRule" id="PRU00023"/>
    </source>
</evidence>
<feature type="repeat" description="ANK" evidence="3">
    <location>
        <begin position="64"/>
        <end position="96"/>
    </location>
</feature>
<protein>
    <submittedName>
        <fullName evidence="5">Ankyrin repeat domain-containing protein</fullName>
    </submittedName>
</protein>
<feature type="signal peptide" evidence="4">
    <location>
        <begin position="1"/>
        <end position="26"/>
    </location>
</feature>
<dbReference type="Gene3D" id="1.25.40.20">
    <property type="entry name" value="Ankyrin repeat-containing domain"/>
    <property type="match status" value="1"/>
</dbReference>
<dbReference type="Proteomes" id="UP000653730">
    <property type="component" value="Unassembled WGS sequence"/>
</dbReference>
<dbReference type="PROSITE" id="PS51257">
    <property type="entry name" value="PROKAR_LIPOPROTEIN"/>
    <property type="match status" value="1"/>
</dbReference>
<dbReference type="PANTHER" id="PTHR24173">
    <property type="entry name" value="ANKYRIN REPEAT CONTAINING"/>
    <property type="match status" value="1"/>
</dbReference>
<comment type="caution">
    <text evidence="5">The sequence shown here is derived from an EMBL/GenBank/DDBJ whole genome shotgun (WGS) entry which is preliminary data.</text>
</comment>
<keyword evidence="6" id="KW-1185">Reference proteome</keyword>
<organism evidence="5 6">
    <name type="scientific">Sinomicrobium weinanense</name>
    <dbReference type="NCBI Taxonomy" id="2842200"/>
    <lineage>
        <taxon>Bacteria</taxon>
        <taxon>Pseudomonadati</taxon>
        <taxon>Bacteroidota</taxon>
        <taxon>Flavobacteriia</taxon>
        <taxon>Flavobacteriales</taxon>
        <taxon>Flavobacteriaceae</taxon>
        <taxon>Sinomicrobium</taxon>
    </lineage>
</organism>
<dbReference type="Pfam" id="PF12796">
    <property type="entry name" value="Ank_2"/>
    <property type="match status" value="2"/>
</dbReference>
<reference evidence="5 6" key="1">
    <citation type="submission" date="2020-09" db="EMBL/GenBank/DDBJ databases">
        <title>Sinomicrobium weinanense sp. nov., a halophilic bacteria isolated from saline-alkali soil.</title>
        <authorList>
            <person name="Wu P."/>
            <person name="Ren H."/>
            <person name="Mei Y."/>
            <person name="Liang Y."/>
            <person name="Chen Z."/>
        </authorList>
    </citation>
    <scope>NUCLEOTIDE SEQUENCE [LARGE SCALE GENOMIC DNA]</scope>
    <source>
        <strain evidence="5 6">FJxs</strain>
    </source>
</reference>